<dbReference type="RefSeq" id="WP_188608907.1">
    <property type="nucleotide sequence ID" value="NZ_BMGG01000003.1"/>
</dbReference>
<proteinExistence type="predicted"/>
<sequence length="163" mass="15865">MSEVETSPARAVNLISGAEHAPIIAFDGVSAVGSSHGTFTFGLVAGRPIPLSNGTIPNVVGAVAYLKCNAHALQELRAAIDGAIGLAAKQQAKAAEQQPAATAAKPAPAATKPAAAAAAKKAPAAAAKKAPVAAKKAPASKAPATKAPATTAKARAARKKPGA</sequence>
<dbReference type="Proteomes" id="UP000637002">
    <property type="component" value="Unassembled WGS sequence"/>
</dbReference>
<feature type="region of interest" description="Disordered" evidence="1">
    <location>
        <begin position="91"/>
        <end position="163"/>
    </location>
</feature>
<evidence type="ECO:0000313" key="2">
    <source>
        <dbReference type="EMBL" id="GGC60498.1"/>
    </source>
</evidence>
<comment type="caution">
    <text evidence="2">The sequence shown here is derived from an EMBL/GenBank/DDBJ whole genome shotgun (WGS) entry which is preliminary data.</text>
</comment>
<evidence type="ECO:0000313" key="3">
    <source>
        <dbReference type="Proteomes" id="UP000637002"/>
    </source>
</evidence>
<accession>A0A916U4Y7</accession>
<reference evidence="2" key="2">
    <citation type="submission" date="2020-09" db="EMBL/GenBank/DDBJ databases">
        <authorList>
            <person name="Sun Q."/>
            <person name="Zhou Y."/>
        </authorList>
    </citation>
    <scope>NUCLEOTIDE SEQUENCE</scope>
    <source>
        <strain evidence="2">CGMCC 1.12919</strain>
    </source>
</reference>
<keyword evidence="3" id="KW-1185">Reference proteome</keyword>
<dbReference type="EMBL" id="BMGG01000003">
    <property type="protein sequence ID" value="GGC60498.1"/>
    <property type="molecule type" value="Genomic_DNA"/>
</dbReference>
<reference evidence="2" key="1">
    <citation type="journal article" date="2014" name="Int. J. Syst. Evol. Microbiol.">
        <title>Complete genome sequence of Corynebacterium casei LMG S-19264T (=DSM 44701T), isolated from a smear-ripened cheese.</title>
        <authorList>
            <consortium name="US DOE Joint Genome Institute (JGI-PGF)"/>
            <person name="Walter F."/>
            <person name="Albersmeier A."/>
            <person name="Kalinowski J."/>
            <person name="Ruckert C."/>
        </authorList>
    </citation>
    <scope>NUCLEOTIDE SEQUENCE</scope>
    <source>
        <strain evidence="2">CGMCC 1.12919</strain>
    </source>
</reference>
<organism evidence="2 3">
    <name type="scientific">Chelatococcus reniformis</name>
    <dbReference type="NCBI Taxonomy" id="1494448"/>
    <lineage>
        <taxon>Bacteria</taxon>
        <taxon>Pseudomonadati</taxon>
        <taxon>Pseudomonadota</taxon>
        <taxon>Alphaproteobacteria</taxon>
        <taxon>Hyphomicrobiales</taxon>
        <taxon>Chelatococcaceae</taxon>
        <taxon>Chelatococcus</taxon>
    </lineage>
</organism>
<protein>
    <submittedName>
        <fullName evidence="2">Uncharacterized protein</fullName>
    </submittedName>
</protein>
<gene>
    <name evidence="2" type="ORF">GCM10010994_18920</name>
</gene>
<dbReference type="AlphaFoldDB" id="A0A916U4Y7"/>
<name>A0A916U4Y7_9HYPH</name>
<feature type="compositionally biased region" description="Low complexity" evidence="1">
    <location>
        <begin position="91"/>
        <end position="154"/>
    </location>
</feature>
<evidence type="ECO:0000256" key="1">
    <source>
        <dbReference type="SAM" id="MobiDB-lite"/>
    </source>
</evidence>